<dbReference type="WBParaSite" id="ECPE_0001245601-mRNA-1">
    <property type="protein sequence ID" value="ECPE_0001245601-mRNA-1"/>
    <property type="gene ID" value="ECPE_0001245601"/>
</dbReference>
<reference evidence="2 3" key="2">
    <citation type="submission" date="2018-11" db="EMBL/GenBank/DDBJ databases">
        <authorList>
            <consortium name="Pathogen Informatics"/>
        </authorList>
    </citation>
    <scope>NUCLEOTIDE SEQUENCE [LARGE SCALE GENOMIC DNA]</scope>
    <source>
        <strain evidence="2 3">Egypt</strain>
    </source>
</reference>
<evidence type="ECO:0000256" key="1">
    <source>
        <dbReference type="SAM" id="MobiDB-lite"/>
    </source>
</evidence>
<gene>
    <name evidence="2" type="ORF">ECPE_LOCUS12421</name>
</gene>
<evidence type="ECO:0000313" key="4">
    <source>
        <dbReference type="WBParaSite" id="ECPE_0001245601-mRNA-1"/>
    </source>
</evidence>
<accession>A0A183AZN5</accession>
<feature type="compositionally biased region" description="Polar residues" evidence="1">
    <location>
        <begin position="53"/>
        <end position="65"/>
    </location>
</feature>
<keyword evidence="3" id="KW-1185">Reference proteome</keyword>
<evidence type="ECO:0000313" key="3">
    <source>
        <dbReference type="Proteomes" id="UP000272942"/>
    </source>
</evidence>
<dbReference type="Proteomes" id="UP000272942">
    <property type="component" value="Unassembled WGS sequence"/>
</dbReference>
<proteinExistence type="predicted"/>
<protein>
    <submittedName>
        <fullName evidence="2 4">Uncharacterized protein</fullName>
    </submittedName>
</protein>
<reference evidence="4" key="1">
    <citation type="submission" date="2016-06" db="UniProtKB">
        <authorList>
            <consortium name="WormBaseParasite"/>
        </authorList>
    </citation>
    <scope>IDENTIFICATION</scope>
</reference>
<dbReference type="Gene3D" id="2.60.120.260">
    <property type="entry name" value="Galactose-binding domain-like"/>
    <property type="match status" value="1"/>
</dbReference>
<organism evidence="4">
    <name type="scientific">Echinostoma caproni</name>
    <dbReference type="NCBI Taxonomy" id="27848"/>
    <lineage>
        <taxon>Eukaryota</taxon>
        <taxon>Metazoa</taxon>
        <taxon>Spiralia</taxon>
        <taxon>Lophotrochozoa</taxon>
        <taxon>Platyhelminthes</taxon>
        <taxon>Trematoda</taxon>
        <taxon>Digenea</taxon>
        <taxon>Plagiorchiida</taxon>
        <taxon>Echinostomata</taxon>
        <taxon>Echinostomatoidea</taxon>
        <taxon>Echinostomatidae</taxon>
        <taxon>Echinostoma</taxon>
    </lineage>
</organism>
<feature type="region of interest" description="Disordered" evidence="1">
    <location>
        <begin position="25"/>
        <end position="75"/>
    </location>
</feature>
<evidence type="ECO:0000313" key="2">
    <source>
        <dbReference type="EMBL" id="VDP89693.1"/>
    </source>
</evidence>
<dbReference type="OrthoDB" id="6262482at2759"/>
<dbReference type="AlphaFoldDB" id="A0A183AZN5"/>
<sequence>MAFISEDFSFNSSMANLAYKKSAWITPDSSNPQKRNLPDSSGIQDYQGDAAQQPGSSDQLTSVVSSIHRGRSRPPMLAHHRIGESQHQGTTSTFSRLPFWSVGPNGHNGATMLGDTGDPMASLAVDGWTGEELEPRNSSLRIRSSEHLMNDDPQPEKPSGLIESEIELSRMKSRHACVVLEYKWPFVELPSWYVDLREQTEVNGVVIYTAGHGRAANSNIQWAPSLTPQHSSQLKSDNLERLSVYVESEPRNHRSTLSSTSTSSLCGFVTRLNDAIFNPRLHIPCRQPLTGRFVYVEARGVRGRWSQEFSAMLCEVMVY</sequence>
<name>A0A183AZN5_9TREM</name>
<feature type="compositionally biased region" description="Polar residues" evidence="1">
    <location>
        <begin position="27"/>
        <end position="44"/>
    </location>
</feature>
<dbReference type="EMBL" id="UZAN01052823">
    <property type="protein sequence ID" value="VDP89693.1"/>
    <property type="molecule type" value="Genomic_DNA"/>
</dbReference>